<sequence>MSTDHFINGAPEGGIGLASKSEWINADLFLNDLKHILKNTRCTKDFPILLIMDNPESHISINDINYARDNGIVFLSLHLHTSHKIQRLDVEVFGPFKGKCKIASMTGI</sequence>
<dbReference type="Proteomes" id="UP001162156">
    <property type="component" value="Unassembled WGS sequence"/>
</dbReference>
<evidence type="ECO:0000313" key="2">
    <source>
        <dbReference type="EMBL" id="KAJ8935755.1"/>
    </source>
</evidence>
<dbReference type="AlphaFoldDB" id="A0AAV8XBB7"/>
<dbReference type="Pfam" id="PF03184">
    <property type="entry name" value="DDE_1"/>
    <property type="match status" value="1"/>
</dbReference>
<keyword evidence="3" id="KW-1185">Reference proteome</keyword>
<gene>
    <name evidence="2" type="ORF">NQ314_012661</name>
</gene>
<reference evidence="2" key="1">
    <citation type="journal article" date="2023" name="Insect Mol. Biol.">
        <title>Genome sequencing provides insights into the evolution of gene families encoding plant cell wall-degrading enzymes in longhorned beetles.</title>
        <authorList>
            <person name="Shin N.R."/>
            <person name="Okamura Y."/>
            <person name="Kirsch R."/>
            <person name="Pauchet Y."/>
        </authorList>
    </citation>
    <scope>NUCLEOTIDE SEQUENCE</scope>
    <source>
        <strain evidence="2">RBIC_L_NR</strain>
    </source>
</reference>
<proteinExistence type="predicted"/>
<comment type="caution">
    <text evidence="2">The sequence shown here is derived from an EMBL/GenBank/DDBJ whole genome shotgun (WGS) entry which is preliminary data.</text>
</comment>
<dbReference type="InterPro" id="IPR004875">
    <property type="entry name" value="DDE_SF_endonuclease_dom"/>
</dbReference>
<organism evidence="2 3">
    <name type="scientific">Rhamnusium bicolor</name>
    <dbReference type="NCBI Taxonomy" id="1586634"/>
    <lineage>
        <taxon>Eukaryota</taxon>
        <taxon>Metazoa</taxon>
        <taxon>Ecdysozoa</taxon>
        <taxon>Arthropoda</taxon>
        <taxon>Hexapoda</taxon>
        <taxon>Insecta</taxon>
        <taxon>Pterygota</taxon>
        <taxon>Neoptera</taxon>
        <taxon>Endopterygota</taxon>
        <taxon>Coleoptera</taxon>
        <taxon>Polyphaga</taxon>
        <taxon>Cucujiformia</taxon>
        <taxon>Chrysomeloidea</taxon>
        <taxon>Cerambycidae</taxon>
        <taxon>Lepturinae</taxon>
        <taxon>Rhagiini</taxon>
        <taxon>Rhamnusium</taxon>
    </lineage>
</organism>
<feature type="domain" description="DDE-1" evidence="1">
    <location>
        <begin position="20"/>
        <end position="101"/>
    </location>
</feature>
<evidence type="ECO:0000313" key="3">
    <source>
        <dbReference type="Proteomes" id="UP001162156"/>
    </source>
</evidence>
<accession>A0AAV8XBB7</accession>
<evidence type="ECO:0000259" key="1">
    <source>
        <dbReference type="Pfam" id="PF03184"/>
    </source>
</evidence>
<name>A0AAV8XBB7_9CUCU</name>
<protein>
    <recommendedName>
        <fullName evidence="1">DDE-1 domain-containing protein</fullName>
    </recommendedName>
</protein>
<dbReference type="GO" id="GO:0003676">
    <property type="term" value="F:nucleic acid binding"/>
    <property type="evidence" value="ECO:0007669"/>
    <property type="project" value="InterPro"/>
</dbReference>
<dbReference type="EMBL" id="JANEYF010003522">
    <property type="protein sequence ID" value="KAJ8935755.1"/>
    <property type="molecule type" value="Genomic_DNA"/>
</dbReference>